<proteinExistence type="predicted"/>
<dbReference type="AlphaFoldDB" id="A0AAW1QPG2"/>
<keyword evidence="3" id="KW-1185">Reference proteome</keyword>
<dbReference type="EMBL" id="JALJOR010000002">
    <property type="protein sequence ID" value="KAK9823421.1"/>
    <property type="molecule type" value="Genomic_DNA"/>
</dbReference>
<feature type="compositionally biased region" description="Low complexity" evidence="1">
    <location>
        <begin position="114"/>
        <end position="127"/>
    </location>
</feature>
<dbReference type="Proteomes" id="UP001489004">
    <property type="component" value="Unassembled WGS sequence"/>
</dbReference>
<comment type="caution">
    <text evidence="2">The sequence shown here is derived from an EMBL/GenBank/DDBJ whole genome shotgun (WGS) entry which is preliminary data.</text>
</comment>
<gene>
    <name evidence="2" type="ORF">WJX72_002627</name>
</gene>
<feature type="compositionally biased region" description="Basic and acidic residues" evidence="1">
    <location>
        <begin position="139"/>
        <end position="157"/>
    </location>
</feature>
<feature type="compositionally biased region" description="Basic and acidic residues" evidence="1">
    <location>
        <begin position="60"/>
        <end position="84"/>
    </location>
</feature>
<evidence type="ECO:0000313" key="2">
    <source>
        <dbReference type="EMBL" id="KAK9823421.1"/>
    </source>
</evidence>
<organism evidence="2 3">
    <name type="scientific">[Myrmecia] bisecta</name>
    <dbReference type="NCBI Taxonomy" id="41462"/>
    <lineage>
        <taxon>Eukaryota</taxon>
        <taxon>Viridiplantae</taxon>
        <taxon>Chlorophyta</taxon>
        <taxon>core chlorophytes</taxon>
        <taxon>Trebouxiophyceae</taxon>
        <taxon>Trebouxiales</taxon>
        <taxon>Trebouxiaceae</taxon>
        <taxon>Myrmecia</taxon>
    </lineage>
</organism>
<feature type="region of interest" description="Disordered" evidence="1">
    <location>
        <begin position="60"/>
        <end position="157"/>
    </location>
</feature>
<dbReference type="Gene3D" id="1.20.120.20">
    <property type="entry name" value="Apolipoprotein"/>
    <property type="match status" value="1"/>
</dbReference>
<protein>
    <submittedName>
        <fullName evidence="2">Uncharacterized protein</fullName>
    </submittedName>
</protein>
<accession>A0AAW1QPG2</accession>
<evidence type="ECO:0000313" key="3">
    <source>
        <dbReference type="Proteomes" id="UP001489004"/>
    </source>
</evidence>
<reference evidence="2 3" key="1">
    <citation type="journal article" date="2024" name="Nat. Commun.">
        <title>Phylogenomics reveals the evolutionary origins of lichenization in chlorophyte algae.</title>
        <authorList>
            <person name="Puginier C."/>
            <person name="Libourel C."/>
            <person name="Otte J."/>
            <person name="Skaloud P."/>
            <person name="Haon M."/>
            <person name="Grisel S."/>
            <person name="Petersen M."/>
            <person name="Berrin J.G."/>
            <person name="Delaux P.M."/>
            <person name="Dal Grande F."/>
            <person name="Keller J."/>
        </authorList>
    </citation>
    <scope>NUCLEOTIDE SEQUENCE [LARGE SCALE GENOMIC DNA]</scope>
    <source>
        <strain evidence="2 3">SAG 2043</strain>
    </source>
</reference>
<sequence length="157" mass="15766">MASYVQSAKEGIDNISDKTAETIRGTTGDRIADGVAAVGHGAASALDSVATTVGLNKNQEAGEKLESAADDAKDAAHQKTKEAKSTANDLSNKAGPAVEDAKAKASSTANDLSNKAGKAADNAKGTASDLSNQAGSKANELKHTAAAKGEEAKRSIQ</sequence>
<name>A0AAW1QPG2_9CHLO</name>
<evidence type="ECO:0000256" key="1">
    <source>
        <dbReference type="SAM" id="MobiDB-lite"/>
    </source>
</evidence>